<accession>A0A3P1T2Z5</accession>
<sequence>MIDLGTSLTTAYNNRQFWGRTASLSLAEHLAGEGRLAIDWDDGAGEDWLTLIQAGEPQALLGAELPLLFTLDSESTELPPRVTSIMLPSMTRPILCCDRAVLEQVFHRKFGALEFYPAGFSALDLAMTTI</sequence>
<reference evidence="1 2" key="1">
    <citation type="submission" date="2018-11" db="EMBL/GenBank/DDBJ databases">
        <title>Genomes From Bacteria Associated with the Canine Oral Cavity: a Test Case for Automated Genome-Based Taxonomic Assignment.</title>
        <authorList>
            <person name="Coil D.A."/>
            <person name="Jospin G."/>
            <person name="Darling A.E."/>
            <person name="Wallis C."/>
            <person name="Davis I.J."/>
            <person name="Harris S."/>
            <person name="Eisen J.A."/>
            <person name="Holcombe L.J."/>
            <person name="O'Flynn C."/>
        </authorList>
    </citation>
    <scope>NUCLEOTIDE SEQUENCE [LARGE SCALE GENOMIC DNA]</scope>
    <source>
        <strain evidence="1 2">OH887_COT-365</strain>
    </source>
</reference>
<comment type="caution">
    <text evidence="1">The sequence shown here is derived from an EMBL/GenBank/DDBJ whole genome shotgun (WGS) entry which is preliminary data.</text>
</comment>
<organism evidence="1 2">
    <name type="scientific">Arachnia propionica</name>
    <dbReference type="NCBI Taxonomy" id="1750"/>
    <lineage>
        <taxon>Bacteria</taxon>
        <taxon>Bacillati</taxon>
        <taxon>Actinomycetota</taxon>
        <taxon>Actinomycetes</taxon>
        <taxon>Propionibacteriales</taxon>
        <taxon>Propionibacteriaceae</taxon>
        <taxon>Arachnia</taxon>
    </lineage>
</organism>
<dbReference type="OrthoDB" id="3837907at2"/>
<gene>
    <name evidence="1" type="ORF">EII34_12645</name>
</gene>
<dbReference type="Proteomes" id="UP000280819">
    <property type="component" value="Unassembled WGS sequence"/>
</dbReference>
<evidence type="ECO:0000313" key="1">
    <source>
        <dbReference type="EMBL" id="RRD03841.1"/>
    </source>
</evidence>
<name>A0A3P1T2Z5_9ACTN</name>
<protein>
    <submittedName>
        <fullName evidence="1">Uncharacterized protein</fullName>
    </submittedName>
</protein>
<dbReference type="RefSeq" id="WP_124845531.1">
    <property type="nucleotide sequence ID" value="NZ_RQZG01000016.1"/>
</dbReference>
<evidence type="ECO:0000313" key="2">
    <source>
        <dbReference type="Proteomes" id="UP000280819"/>
    </source>
</evidence>
<proteinExistence type="predicted"/>
<dbReference type="EMBL" id="RQZG01000016">
    <property type="protein sequence ID" value="RRD03841.1"/>
    <property type="molecule type" value="Genomic_DNA"/>
</dbReference>
<dbReference type="AlphaFoldDB" id="A0A3P1T2Z5"/>